<name>A0A0N7KEY5_ORYSJ</name>
<accession>A0A0N7KEY5</accession>
<dbReference type="Gramene" id="Os02t0222500-01">
    <property type="protein sequence ID" value="Os02t0222500-01"/>
    <property type="gene ID" value="Os02g0222500"/>
</dbReference>
<evidence type="ECO:0000313" key="1">
    <source>
        <dbReference type="EMBL" id="BAS77713.1"/>
    </source>
</evidence>
<gene>
    <name evidence="1" type="ordered locus">Os02g0222500</name>
    <name evidence="1" type="ORF">OSNPB_020222500</name>
</gene>
<dbReference type="Proteomes" id="UP000059680">
    <property type="component" value="Chromosome 2"/>
</dbReference>
<dbReference type="PaxDb" id="39947-A0A0N7KEY5"/>
<keyword evidence="2" id="KW-1185">Reference proteome</keyword>
<feature type="non-terminal residue" evidence="1">
    <location>
        <position position="140"/>
    </location>
</feature>
<sequence>NPRSPLPSSGRRWRRFPPFSAAAAAAFAWRTQSPAPHRGLLHRRVLVAPLAPPFCNPRGTIGPISSCKIPPLDLRSNRRSTCSTSFIDGRIEGCSPVQITASVNTSNASSTWVGSLIPSSRRSTDKPYSWYCLHAHCAKQ</sequence>
<reference evidence="1 2" key="3">
    <citation type="journal article" date="2013" name="Rice">
        <title>Improvement of the Oryza sativa Nipponbare reference genome using next generation sequence and optical map data.</title>
        <authorList>
            <person name="Kawahara Y."/>
            <person name="de la Bastide M."/>
            <person name="Hamilton J.P."/>
            <person name="Kanamori H."/>
            <person name="McCombie W.R."/>
            <person name="Ouyang S."/>
            <person name="Schwartz D.C."/>
            <person name="Tanaka T."/>
            <person name="Wu J."/>
            <person name="Zhou S."/>
            <person name="Childs K.L."/>
            <person name="Davidson R.M."/>
            <person name="Lin H."/>
            <person name="Quesada-Ocampo L."/>
            <person name="Vaillancourt B."/>
            <person name="Sakai H."/>
            <person name="Lee S.S."/>
            <person name="Kim J."/>
            <person name="Numa H."/>
            <person name="Itoh T."/>
            <person name="Buell C.R."/>
            <person name="Matsumoto T."/>
        </authorList>
    </citation>
    <scope>NUCLEOTIDE SEQUENCE [LARGE SCALE GENOMIC DNA]</scope>
    <source>
        <strain evidence="2">cv. Nipponbare</strain>
    </source>
</reference>
<organism evidence="1 2">
    <name type="scientific">Oryza sativa subsp. japonica</name>
    <name type="common">Rice</name>
    <dbReference type="NCBI Taxonomy" id="39947"/>
    <lineage>
        <taxon>Eukaryota</taxon>
        <taxon>Viridiplantae</taxon>
        <taxon>Streptophyta</taxon>
        <taxon>Embryophyta</taxon>
        <taxon>Tracheophyta</taxon>
        <taxon>Spermatophyta</taxon>
        <taxon>Magnoliopsida</taxon>
        <taxon>Liliopsida</taxon>
        <taxon>Poales</taxon>
        <taxon>Poaceae</taxon>
        <taxon>BOP clade</taxon>
        <taxon>Oryzoideae</taxon>
        <taxon>Oryzeae</taxon>
        <taxon>Oryzinae</taxon>
        <taxon>Oryza</taxon>
        <taxon>Oryza sativa</taxon>
    </lineage>
</organism>
<dbReference type="EMBL" id="AP014958">
    <property type="protein sequence ID" value="BAS77713.1"/>
    <property type="molecule type" value="Genomic_DNA"/>
</dbReference>
<protein>
    <submittedName>
        <fullName evidence="1">Os02g0222500 protein</fullName>
    </submittedName>
</protein>
<dbReference type="InParanoid" id="A0A0N7KEY5"/>
<evidence type="ECO:0000313" key="2">
    <source>
        <dbReference type="Proteomes" id="UP000059680"/>
    </source>
</evidence>
<proteinExistence type="predicted"/>
<reference evidence="1 2" key="2">
    <citation type="journal article" date="2013" name="Plant Cell Physiol.">
        <title>Rice Annotation Project Database (RAP-DB): an integrative and interactive database for rice genomics.</title>
        <authorList>
            <person name="Sakai H."/>
            <person name="Lee S.S."/>
            <person name="Tanaka T."/>
            <person name="Numa H."/>
            <person name="Kim J."/>
            <person name="Kawahara Y."/>
            <person name="Wakimoto H."/>
            <person name="Yang C.C."/>
            <person name="Iwamoto M."/>
            <person name="Abe T."/>
            <person name="Yamada Y."/>
            <person name="Muto A."/>
            <person name="Inokuchi H."/>
            <person name="Ikemura T."/>
            <person name="Matsumoto T."/>
            <person name="Sasaki T."/>
            <person name="Itoh T."/>
        </authorList>
    </citation>
    <scope>NUCLEOTIDE SEQUENCE [LARGE SCALE GENOMIC DNA]</scope>
    <source>
        <strain evidence="2">cv. Nipponbare</strain>
    </source>
</reference>
<reference evidence="2" key="1">
    <citation type="journal article" date="2005" name="Nature">
        <title>The map-based sequence of the rice genome.</title>
        <authorList>
            <consortium name="International rice genome sequencing project (IRGSP)"/>
            <person name="Matsumoto T."/>
            <person name="Wu J."/>
            <person name="Kanamori H."/>
            <person name="Katayose Y."/>
            <person name="Fujisawa M."/>
            <person name="Namiki N."/>
            <person name="Mizuno H."/>
            <person name="Yamamoto K."/>
            <person name="Antonio B.A."/>
            <person name="Baba T."/>
            <person name="Sakata K."/>
            <person name="Nagamura Y."/>
            <person name="Aoki H."/>
            <person name="Arikawa K."/>
            <person name="Arita K."/>
            <person name="Bito T."/>
            <person name="Chiden Y."/>
            <person name="Fujitsuka N."/>
            <person name="Fukunaka R."/>
            <person name="Hamada M."/>
            <person name="Harada C."/>
            <person name="Hayashi A."/>
            <person name="Hijishita S."/>
            <person name="Honda M."/>
            <person name="Hosokawa S."/>
            <person name="Ichikawa Y."/>
            <person name="Idonuma A."/>
            <person name="Iijima M."/>
            <person name="Ikeda M."/>
            <person name="Ikeno M."/>
            <person name="Ito K."/>
            <person name="Ito S."/>
            <person name="Ito T."/>
            <person name="Ito Y."/>
            <person name="Ito Y."/>
            <person name="Iwabuchi A."/>
            <person name="Kamiya K."/>
            <person name="Karasawa W."/>
            <person name="Kurita K."/>
            <person name="Katagiri S."/>
            <person name="Kikuta A."/>
            <person name="Kobayashi H."/>
            <person name="Kobayashi N."/>
            <person name="Machita K."/>
            <person name="Maehara T."/>
            <person name="Masukawa M."/>
            <person name="Mizubayashi T."/>
            <person name="Mukai Y."/>
            <person name="Nagasaki H."/>
            <person name="Nagata Y."/>
            <person name="Naito S."/>
            <person name="Nakashima M."/>
            <person name="Nakama Y."/>
            <person name="Nakamichi Y."/>
            <person name="Nakamura M."/>
            <person name="Meguro A."/>
            <person name="Negishi M."/>
            <person name="Ohta I."/>
            <person name="Ohta T."/>
            <person name="Okamoto M."/>
            <person name="Ono N."/>
            <person name="Saji S."/>
            <person name="Sakaguchi M."/>
            <person name="Sakai K."/>
            <person name="Shibata M."/>
            <person name="Shimokawa T."/>
            <person name="Song J."/>
            <person name="Takazaki Y."/>
            <person name="Terasawa K."/>
            <person name="Tsugane M."/>
            <person name="Tsuji K."/>
            <person name="Ueda S."/>
            <person name="Waki K."/>
            <person name="Yamagata H."/>
            <person name="Yamamoto M."/>
            <person name="Yamamoto S."/>
            <person name="Yamane H."/>
            <person name="Yoshiki S."/>
            <person name="Yoshihara R."/>
            <person name="Yukawa K."/>
            <person name="Zhong H."/>
            <person name="Yano M."/>
            <person name="Yuan Q."/>
            <person name="Ouyang S."/>
            <person name="Liu J."/>
            <person name="Jones K.M."/>
            <person name="Gansberger K."/>
            <person name="Moffat K."/>
            <person name="Hill J."/>
            <person name="Bera J."/>
            <person name="Fadrosh D."/>
            <person name="Jin S."/>
            <person name="Johri S."/>
            <person name="Kim M."/>
            <person name="Overton L."/>
            <person name="Reardon M."/>
            <person name="Tsitrin T."/>
            <person name="Vuong H."/>
            <person name="Weaver B."/>
            <person name="Ciecko A."/>
            <person name="Tallon L."/>
            <person name="Jackson J."/>
            <person name="Pai G."/>
            <person name="Aken S.V."/>
            <person name="Utterback T."/>
            <person name="Reidmuller S."/>
            <person name="Feldblyum T."/>
            <person name="Hsiao J."/>
            <person name="Zismann V."/>
            <person name="Iobst S."/>
            <person name="de Vazeille A.R."/>
            <person name="Buell C.R."/>
            <person name="Ying K."/>
            <person name="Li Y."/>
            <person name="Lu T."/>
            <person name="Huang Y."/>
            <person name="Zhao Q."/>
            <person name="Feng Q."/>
            <person name="Zhang L."/>
            <person name="Zhu J."/>
            <person name="Weng Q."/>
            <person name="Mu J."/>
            <person name="Lu Y."/>
            <person name="Fan D."/>
            <person name="Liu Y."/>
            <person name="Guan J."/>
            <person name="Zhang Y."/>
            <person name="Yu S."/>
            <person name="Liu X."/>
            <person name="Zhang Y."/>
            <person name="Hong G."/>
            <person name="Han B."/>
            <person name="Choisne N."/>
            <person name="Demange N."/>
            <person name="Orjeda G."/>
            <person name="Samain S."/>
            <person name="Cattolico L."/>
            <person name="Pelletier E."/>
            <person name="Couloux A."/>
            <person name="Segurens B."/>
            <person name="Wincker P."/>
            <person name="D'Hont A."/>
            <person name="Scarpelli C."/>
            <person name="Weissenbach J."/>
            <person name="Salanoubat M."/>
            <person name="Quetier F."/>
            <person name="Yu Y."/>
            <person name="Kim H.R."/>
            <person name="Rambo T."/>
            <person name="Currie J."/>
            <person name="Collura K."/>
            <person name="Luo M."/>
            <person name="Yang T."/>
            <person name="Ammiraju J.S.S."/>
            <person name="Engler F."/>
            <person name="Soderlund C."/>
            <person name="Wing R.A."/>
            <person name="Palmer L.E."/>
            <person name="de la Bastide M."/>
            <person name="Spiegel L."/>
            <person name="Nascimento L."/>
            <person name="Zutavern T."/>
            <person name="O'Shaughnessy A."/>
            <person name="Dike S."/>
            <person name="Dedhia N."/>
            <person name="Preston R."/>
            <person name="Balija V."/>
            <person name="McCombie W.R."/>
            <person name="Chow T."/>
            <person name="Chen H."/>
            <person name="Chung M."/>
            <person name="Chen C."/>
            <person name="Shaw J."/>
            <person name="Wu H."/>
            <person name="Hsiao K."/>
            <person name="Chao Y."/>
            <person name="Chu M."/>
            <person name="Cheng C."/>
            <person name="Hour A."/>
            <person name="Lee P."/>
            <person name="Lin S."/>
            <person name="Lin Y."/>
            <person name="Liou J."/>
            <person name="Liu S."/>
            <person name="Hsing Y."/>
            <person name="Raghuvanshi S."/>
            <person name="Mohanty A."/>
            <person name="Bharti A.K."/>
            <person name="Gaur A."/>
            <person name="Gupta V."/>
            <person name="Kumar D."/>
            <person name="Ravi V."/>
            <person name="Vij S."/>
            <person name="Kapur A."/>
            <person name="Khurana P."/>
            <person name="Khurana P."/>
            <person name="Khurana J.P."/>
            <person name="Tyagi A.K."/>
            <person name="Gaikwad K."/>
            <person name="Singh A."/>
            <person name="Dalal V."/>
            <person name="Srivastava S."/>
            <person name="Dixit A."/>
            <person name="Pal A.K."/>
            <person name="Ghazi I.A."/>
            <person name="Yadav M."/>
            <person name="Pandit A."/>
            <person name="Bhargava A."/>
            <person name="Sureshbabu K."/>
            <person name="Batra K."/>
            <person name="Sharma T.R."/>
            <person name="Mohapatra T."/>
            <person name="Singh N.K."/>
            <person name="Messing J."/>
            <person name="Nelson A.B."/>
            <person name="Fuks G."/>
            <person name="Kavchok S."/>
            <person name="Keizer G."/>
            <person name="Linton E."/>
            <person name="Llaca V."/>
            <person name="Song R."/>
            <person name="Tanyolac B."/>
            <person name="Young S."/>
            <person name="Ho-Il K."/>
            <person name="Hahn J.H."/>
            <person name="Sangsakoo G."/>
            <person name="Vanavichit A."/>
            <person name="de Mattos Luiz.A.T."/>
            <person name="Zimmer P.D."/>
            <person name="Malone G."/>
            <person name="Dellagostin O."/>
            <person name="de Oliveira A.C."/>
            <person name="Bevan M."/>
            <person name="Bancroft I."/>
            <person name="Minx P."/>
            <person name="Cordum H."/>
            <person name="Wilson R."/>
            <person name="Cheng Z."/>
            <person name="Jin W."/>
            <person name="Jiang J."/>
            <person name="Leong S.A."/>
            <person name="Iwama H."/>
            <person name="Gojobori T."/>
            <person name="Itoh T."/>
            <person name="Niimura Y."/>
            <person name="Fujii Y."/>
            <person name="Habara T."/>
            <person name="Sakai H."/>
            <person name="Sato Y."/>
            <person name="Wilson G."/>
            <person name="Kumar K."/>
            <person name="McCouch S."/>
            <person name="Juretic N."/>
            <person name="Hoen D."/>
            <person name="Wright S."/>
            <person name="Bruskiewich R."/>
            <person name="Bureau T."/>
            <person name="Miyao A."/>
            <person name="Hirochika H."/>
            <person name="Nishikawa T."/>
            <person name="Kadowaki K."/>
            <person name="Sugiura M."/>
            <person name="Burr B."/>
            <person name="Sasaki T."/>
        </authorList>
    </citation>
    <scope>NUCLEOTIDE SEQUENCE [LARGE SCALE GENOMIC DNA]</scope>
    <source>
        <strain evidence="2">cv. Nipponbare</strain>
    </source>
</reference>
<dbReference type="AlphaFoldDB" id="A0A0N7KEY5"/>